<feature type="transmembrane region" description="Helical" evidence="1">
    <location>
        <begin position="63"/>
        <end position="84"/>
    </location>
</feature>
<dbReference type="InterPro" id="IPR010390">
    <property type="entry name" value="ABC-2_transporter-like"/>
</dbReference>
<protein>
    <recommendedName>
        <fullName evidence="4">ABC transporter permease</fullName>
    </recommendedName>
</protein>
<dbReference type="PANTHER" id="PTHR36833:SF1">
    <property type="entry name" value="INTEGRAL MEMBRANE TRANSPORT PROTEIN"/>
    <property type="match status" value="1"/>
</dbReference>
<feature type="transmembrane region" description="Helical" evidence="1">
    <location>
        <begin position="120"/>
        <end position="137"/>
    </location>
</feature>
<keyword evidence="1" id="KW-1133">Transmembrane helix</keyword>
<evidence type="ECO:0000256" key="1">
    <source>
        <dbReference type="SAM" id="Phobius"/>
    </source>
</evidence>
<dbReference type="EMBL" id="CP043661">
    <property type="protein sequence ID" value="QNE21128.1"/>
    <property type="molecule type" value="Genomic_DNA"/>
</dbReference>
<accession>A0A7G6X4G3</accession>
<dbReference type="RefSeq" id="WP_185443531.1">
    <property type="nucleotide sequence ID" value="NZ_CP043661.1"/>
</dbReference>
<dbReference type="Pfam" id="PF06182">
    <property type="entry name" value="ABC2_membrane_6"/>
    <property type="match status" value="1"/>
</dbReference>
<reference evidence="3" key="1">
    <citation type="submission" date="2019-09" db="EMBL/GenBank/DDBJ databases">
        <title>Antimicrobial potential of Antarctic Bacteria.</title>
        <authorList>
            <person name="Benaud N."/>
            <person name="Edwards R.J."/>
            <person name="Ferrari B.C."/>
        </authorList>
    </citation>
    <scope>NUCLEOTIDE SEQUENCE [LARGE SCALE GENOMIC DNA]</scope>
    <source>
        <strain evidence="3">SPB151</strain>
    </source>
</reference>
<keyword evidence="3" id="KW-1185">Reference proteome</keyword>
<dbReference type="KEGG" id="kqi:F1D05_28475"/>
<name>A0A7G6X4G3_9ACTN</name>
<feature type="transmembrane region" description="Helical" evidence="1">
    <location>
        <begin position="222"/>
        <end position="246"/>
    </location>
</feature>
<dbReference type="PANTHER" id="PTHR36833">
    <property type="entry name" value="SLR0610 PROTEIN-RELATED"/>
    <property type="match status" value="1"/>
</dbReference>
<organism evidence="2 3">
    <name type="scientific">Kribbella qitaiheensis</name>
    <dbReference type="NCBI Taxonomy" id="1544730"/>
    <lineage>
        <taxon>Bacteria</taxon>
        <taxon>Bacillati</taxon>
        <taxon>Actinomycetota</taxon>
        <taxon>Actinomycetes</taxon>
        <taxon>Propionibacteriales</taxon>
        <taxon>Kribbellaceae</taxon>
        <taxon>Kribbella</taxon>
    </lineage>
</organism>
<keyword evidence="1" id="KW-0812">Transmembrane</keyword>
<feature type="transmembrane region" description="Helical" evidence="1">
    <location>
        <begin position="149"/>
        <end position="174"/>
    </location>
</feature>
<feature type="transmembrane region" description="Helical" evidence="1">
    <location>
        <begin position="195"/>
        <end position="216"/>
    </location>
</feature>
<gene>
    <name evidence="2" type="ORF">F1D05_28475</name>
</gene>
<proteinExistence type="predicted"/>
<dbReference type="AlphaFoldDB" id="A0A7G6X4G3"/>
<evidence type="ECO:0008006" key="4">
    <source>
        <dbReference type="Google" id="ProtNLM"/>
    </source>
</evidence>
<dbReference type="Proteomes" id="UP000515563">
    <property type="component" value="Chromosome"/>
</dbReference>
<feature type="transmembrane region" description="Helical" evidence="1">
    <location>
        <begin position="37"/>
        <end position="57"/>
    </location>
</feature>
<sequence>MKRYARLWWSCLKQAIRRDLQFRSQTVTNAIASTAELVLGLIPVLILTGTAAAAVGWNGPLTLIVVGIYGACTGLMDCFVAPNLRRIDGYVRKGELDLILVRPVNAQLFAALRWMEPAELGRVVTGLGLAAAGAHAAHLPITPELIVRAAGWTAIGFIGFSLLWANLVYLAFWFESAEPINEVALQAREAGRYPLAYFPKSVQFVLATIVPAGLIAAVPAKVLAGTVAALSTGLLLLTVGVLLTILHWQLASRRYSSAS</sequence>
<evidence type="ECO:0000313" key="3">
    <source>
        <dbReference type="Proteomes" id="UP000515563"/>
    </source>
</evidence>
<reference evidence="2 3" key="2">
    <citation type="journal article" date="2020" name="Microbiol. Resour. Announc.">
        <title>Antarctic desert soil bacteria exhibit high novel natural product potential, evaluated through long-read genome sequencing and comparative genomics.</title>
        <authorList>
            <person name="Benaud N."/>
            <person name="Edwards R.J."/>
            <person name="Amos T.G."/>
            <person name="D'Agostino P.M."/>
            <person name="Gutierrez-Chavez C."/>
            <person name="Montgomery K."/>
            <person name="Nicetic I."/>
            <person name="Ferrari B.C."/>
        </authorList>
    </citation>
    <scope>NUCLEOTIDE SEQUENCE [LARGE SCALE GENOMIC DNA]</scope>
    <source>
        <strain evidence="2 3">SPB151</strain>
    </source>
</reference>
<evidence type="ECO:0000313" key="2">
    <source>
        <dbReference type="EMBL" id="QNE21128.1"/>
    </source>
</evidence>
<keyword evidence="1" id="KW-0472">Membrane</keyword>